<dbReference type="AlphaFoldDB" id="X0TA87"/>
<protein>
    <recommendedName>
        <fullName evidence="2">DUF2889 domain-containing protein</fullName>
    </recommendedName>
</protein>
<sequence>MGRMGMTIRFLRNKVVEVEPLSDGSLAVSWRLTDELLKAEVDLRVQPPDLEIVEAKVELTRFPLKEWASAPELIKKVEGVRVGPGLRKIVAGLLGGPQGCPLLVHAVLEASNAVILHFTRPGLQAAEGIEDQALIAATREMLRANPRLVRSCIAFQDDSPIMQGLDL</sequence>
<accession>X0TA87</accession>
<evidence type="ECO:0008006" key="2">
    <source>
        <dbReference type="Google" id="ProtNLM"/>
    </source>
</evidence>
<name>X0TA87_9ZZZZ</name>
<gene>
    <name evidence="1" type="ORF">S01H1_13073</name>
</gene>
<reference evidence="1" key="1">
    <citation type="journal article" date="2014" name="Front. Microbiol.">
        <title>High frequency of phylogenetically diverse reductive dehalogenase-homologous genes in deep subseafloor sedimentary metagenomes.</title>
        <authorList>
            <person name="Kawai M."/>
            <person name="Futagami T."/>
            <person name="Toyoda A."/>
            <person name="Takaki Y."/>
            <person name="Nishi S."/>
            <person name="Hori S."/>
            <person name="Arai W."/>
            <person name="Tsubouchi T."/>
            <person name="Morono Y."/>
            <person name="Uchiyama I."/>
            <person name="Ito T."/>
            <person name="Fujiyama A."/>
            <person name="Inagaki F."/>
            <person name="Takami H."/>
        </authorList>
    </citation>
    <scope>NUCLEOTIDE SEQUENCE</scope>
    <source>
        <strain evidence="1">Expedition CK06-06</strain>
    </source>
</reference>
<dbReference type="EMBL" id="BARS01006738">
    <property type="protein sequence ID" value="GAF72955.1"/>
    <property type="molecule type" value="Genomic_DNA"/>
</dbReference>
<evidence type="ECO:0000313" key="1">
    <source>
        <dbReference type="EMBL" id="GAF72955.1"/>
    </source>
</evidence>
<organism evidence="1">
    <name type="scientific">marine sediment metagenome</name>
    <dbReference type="NCBI Taxonomy" id="412755"/>
    <lineage>
        <taxon>unclassified sequences</taxon>
        <taxon>metagenomes</taxon>
        <taxon>ecological metagenomes</taxon>
    </lineage>
</organism>
<proteinExistence type="predicted"/>
<dbReference type="Pfam" id="PF11136">
    <property type="entry name" value="DUF2889"/>
    <property type="match status" value="1"/>
</dbReference>
<dbReference type="InterPro" id="IPR021312">
    <property type="entry name" value="DUF2889"/>
</dbReference>
<comment type="caution">
    <text evidence="1">The sequence shown here is derived from an EMBL/GenBank/DDBJ whole genome shotgun (WGS) entry which is preliminary data.</text>
</comment>